<feature type="domain" description="CBS" evidence="3">
    <location>
        <begin position="81"/>
        <end position="137"/>
    </location>
</feature>
<dbReference type="InterPro" id="IPR000644">
    <property type="entry name" value="CBS_dom"/>
</dbReference>
<dbReference type="EMBL" id="LWQS01000066">
    <property type="protein sequence ID" value="OAN44438.1"/>
    <property type="molecule type" value="Genomic_DNA"/>
</dbReference>
<dbReference type="RefSeq" id="WP_066789193.1">
    <property type="nucleotide sequence ID" value="NZ_LWQS01000066.1"/>
</dbReference>
<dbReference type="InterPro" id="IPR002912">
    <property type="entry name" value="ACT_dom"/>
</dbReference>
<keyword evidence="1 2" id="KW-0129">CBS domain</keyword>
<keyword evidence="6" id="KW-1185">Reference proteome</keyword>
<comment type="caution">
    <text evidence="5">The sequence shown here is derived from an EMBL/GenBank/DDBJ whole genome shotgun (WGS) entry which is preliminary data.</text>
</comment>
<evidence type="ECO:0008006" key="7">
    <source>
        <dbReference type="Google" id="ProtNLM"/>
    </source>
</evidence>
<accession>A0A178M8T0</accession>
<dbReference type="STRING" id="1707952.A6A03_16655"/>
<dbReference type="InterPro" id="IPR051257">
    <property type="entry name" value="Diverse_CBS-Domain"/>
</dbReference>
<evidence type="ECO:0000313" key="6">
    <source>
        <dbReference type="Proteomes" id="UP000078287"/>
    </source>
</evidence>
<dbReference type="PROSITE" id="PS51671">
    <property type="entry name" value="ACT"/>
    <property type="match status" value="1"/>
</dbReference>
<dbReference type="SMART" id="SM00116">
    <property type="entry name" value="CBS"/>
    <property type="match status" value="2"/>
</dbReference>
<gene>
    <name evidence="5" type="ORF">A6A03_16655</name>
</gene>
<evidence type="ECO:0000256" key="2">
    <source>
        <dbReference type="PROSITE-ProRule" id="PRU00703"/>
    </source>
</evidence>
<proteinExistence type="predicted"/>
<evidence type="ECO:0000259" key="4">
    <source>
        <dbReference type="PROSITE" id="PS51671"/>
    </source>
</evidence>
<dbReference type="OrthoDB" id="9802114at2"/>
<evidence type="ECO:0000259" key="3">
    <source>
        <dbReference type="PROSITE" id="PS51371"/>
    </source>
</evidence>
<dbReference type="PANTHER" id="PTHR43080:SF2">
    <property type="entry name" value="CBS DOMAIN-CONTAINING PROTEIN"/>
    <property type="match status" value="1"/>
</dbReference>
<dbReference type="InterPro" id="IPR046342">
    <property type="entry name" value="CBS_dom_sf"/>
</dbReference>
<name>A0A178M8T0_9CHLR</name>
<evidence type="ECO:0000256" key="1">
    <source>
        <dbReference type="ARBA" id="ARBA00023122"/>
    </source>
</evidence>
<dbReference type="AlphaFoldDB" id="A0A178M8T0"/>
<dbReference type="Gene3D" id="3.10.580.10">
    <property type="entry name" value="CBS-domain"/>
    <property type="match status" value="1"/>
</dbReference>
<dbReference type="PROSITE" id="PS51371">
    <property type="entry name" value="CBS"/>
    <property type="match status" value="2"/>
</dbReference>
<dbReference type="SUPFAM" id="SSF54631">
    <property type="entry name" value="CBS-domain pair"/>
    <property type="match status" value="1"/>
</dbReference>
<feature type="domain" description="CBS" evidence="3">
    <location>
        <begin position="7"/>
        <end position="62"/>
    </location>
</feature>
<organism evidence="5 6">
    <name type="scientific">Chloroflexus islandicus</name>
    <dbReference type="NCBI Taxonomy" id="1707952"/>
    <lineage>
        <taxon>Bacteria</taxon>
        <taxon>Bacillati</taxon>
        <taxon>Chloroflexota</taxon>
        <taxon>Chloroflexia</taxon>
        <taxon>Chloroflexales</taxon>
        <taxon>Chloroflexineae</taxon>
        <taxon>Chloroflexaceae</taxon>
        <taxon>Chloroflexus</taxon>
    </lineage>
</organism>
<dbReference type="Pfam" id="PF22190">
    <property type="entry name" value="TTHA0829-like_ACT"/>
    <property type="match status" value="1"/>
</dbReference>
<sequence length="215" mass="23268">MFVGERMSHPPITVTPETSIHDAMHLMRTEHIRRAPVVSHGHLVGIVSLKDLINASPSPATTLSVWELNYLLSKLTVDRVMTRDVYTVSVDTPIEEAARIMADRRVGGLPVMRGNELVGIITETDLFKIFLELMGARNPGIRVTVSMADEPGSLAKLTAAIANSGGNIIALGTFAGETAAMSEVTFKVSGMTMDQVREVITPVVAKVIDVRESHP</sequence>
<evidence type="ECO:0000313" key="5">
    <source>
        <dbReference type="EMBL" id="OAN44438.1"/>
    </source>
</evidence>
<dbReference type="CDD" id="cd02116">
    <property type="entry name" value="ACT"/>
    <property type="match status" value="1"/>
</dbReference>
<dbReference type="Pfam" id="PF00571">
    <property type="entry name" value="CBS"/>
    <property type="match status" value="2"/>
</dbReference>
<dbReference type="InterPro" id="IPR045865">
    <property type="entry name" value="ACT-like_dom_sf"/>
</dbReference>
<feature type="domain" description="ACT" evidence="4">
    <location>
        <begin position="142"/>
        <end position="215"/>
    </location>
</feature>
<dbReference type="SUPFAM" id="SSF55021">
    <property type="entry name" value="ACT-like"/>
    <property type="match status" value="1"/>
</dbReference>
<dbReference type="CDD" id="cd04584">
    <property type="entry name" value="CBS_pair_AcuB_like"/>
    <property type="match status" value="1"/>
</dbReference>
<reference evidence="5 6" key="1">
    <citation type="submission" date="2016-04" db="EMBL/GenBank/DDBJ databases">
        <title>Chloroflexus islandicus sp. nov., a thermophilic filamentous anoxygenic phototrophic bacterium from geyser Strokkur (Iceland).</title>
        <authorList>
            <person name="Gaisin V.A."/>
            <person name="Kalashnikov A.M."/>
            <person name="Sukhacheva M.V."/>
            <person name="Grouzdev D.S."/>
            <person name="Ivanov T.M."/>
            <person name="Kuznetsov B."/>
            <person name="Gorlenko V.M."/>
        </authorList>
    </citation>
    <scope>NUCLEOTIDE SEQUENCE [LARGE SCALE GENOMIC DNA]</scope>
    <source>
        <strain evidence="6">isl-2</strain>
    </source>
</reference>
<dbReference type="PANTHER" id="PTHR43080">
    <property type="entry name" value="CBS DOMAIN-CONTAINING PROTEIN CBSX3, MITOCHONDRIAL"/>
    <property type="match status" value="1"/>
</dbReference>
<dbReference type="Proteomes" id="UP000078287">
    <property type="component" value="Unassembled WGS sequence"/>
</dbReference>
<protein>
    <recommendedName>
        <fullName evidence="7">CBS domain-containing protein</fullName>
    </recommendedName>
</protein>
<dbReference type="Gene3D" id="3.30.70.260">
    <property type="match status" value="1"/>
</dbReference>